<feature type="region of interest" description="Disordered" evidence="2">
    <location>
        <begin position="123"/>
        <end position="147"/>
    </location>
</feature>
<dbReference type="PROSITE" id="PS51257">
    <property type="entry name" value="PROKAR_LIPOPROTEIN"/>
    <property type="match status" value="1"/>
</dbReference>
<dbReference type="Proteomes" id="UP000542342">
    <property type="component" value="Unassembled WGS sequence"/>
</dbReference>
<reference evidence="3 4" key="1">
    <citation type="submission" date="2020-07" db="EMBL/GenBank/DDBJ databases">
        <title>Thermogemmata thermophila gen. nov., sp. nov., a novel moderate thermophilic planctomycete from a Kamchatka hot spring.</title>
        <authorList>
            <person name="Elcheninov A.G."/>
            <person name="Podosokorskaya O.A."/>
            <person name="Kovaleva O.L."/>
            <person name="Novikov A."/>
            <person name="Bonch-Osmolovskaya E.A."/>
            <person name="Toshchakov S.V."/>
            <person name="Kublanov I.V."/>
        </authorList>
    </citation>
    <scope>NUCLEOTIDE SEQUENCE [LARGE SCALE GENOMIC DNA]</scope>
    <source>
        <strain evidence="3 4">2918</strain>
    </source>
</reference>
<evidence type="ECO:0000313" key="4">
    <source>
        <dbReference type="Proteomes" id="UP000542342"/>
    </source>
</evidence>
<feature type="compositionally biased region" description="Low complexity" evidence="2">
    <location>
        <begin position="136"/>
        <end position="147"/>
    </location>
</feature>
<accession>A0A7V8VFP5</accession>
<dbReference type="RefSeq" id="WP_194539018.1">
    <property type="nucleotide sequence ID" value="NZ_JACEFB010000011.1"/>
</dbReference>
<evidence type="ECO:0000256" key="1">
    <source>
        <dbReference type="SAM" id="Coils"/>
    </source>
</evidence>
<dbReference type="AlphaFoldDB" id="A0A7V8VFP5"/>
<organism evidence="3 4">
    <name type="scientific">Thermogemmata fonticola</name>
    <dbReference type="NCBI Taxonomy" id="2755323"/>
    <lineage>
        <taxon>Bacteria</taxon>
        <taxon>Pseudomonadati</taxon>
        <taxon>Planctomycetota</taxon>
        <taxon>Planctomycetia</taxon>
        <taxon>Gemmatales</taxon>
        <taxon>Gemmataceae</taxon>
        <taxon>Thermogemmata</taxon>
    </lineage>
</organism>
<feature type="coiled-coil region" evidence="1">
    <location>
        <begin position="31"/>
        <end position="99"/>
    </location>
</feature>
<sequence>MSRARQVLGLFLVTLFGVYGCTQGQIGGREKSALEAKIQRLEEEVRSAHTAQQQLRQKLLAAEERQVQLQKQLEQWQAQAAAEREALRAELKVRTAERDALAAHYDKFRKDLRDLLQQAEATLPGISPAVAPPPSAVSARSATEPLP</sequence>
<keyword evidence="1" id="KW-0175">Coiled coil</keyword>
<protein>
    <submittedName>
        <fullName evidence="3">Uncharacterized protein</fullName>
    </submittedName>
</protein>
<proteinExistence type="predicted"/>
<evidence type="ECO:0000256" key="2">
    <source>
        <dbReference type="SAM" id="MobiDB-lite"/>
    </source>
</evidence>
<gene>
    <name evidence="3" type="ORF">H0921_13535</name>
</gene>
<comment type="caution">
    <text evidence="3">The sequence shown here is derived from an EMBL/GenBank/DDBJ whole genome shotgun (WGS) entry which is preliminary data.</text>
</comment>
<dbReference type="EMBL" id="JACEFB010000011">
    <property type="protein sequence ID" value="MBA2227180.1"/>
    <property type="molecule type" value="Genomic_DNA"/>
</dbReference>
<name>A0A7V8VFP5_9BACT</name>
<evidence type="ECO:0000313" key="3">
    <source>
        <dbReference type="EMBL" id="MBA2227180.1"/>
    </source>
</evidence>
<keyword evidence="4" id="KW-1185">Reference proteome</keyword>